<organism evidence="2 3">
    <name type="scientific">Anaerobiospirillum thomasii</name>
    <dbReference type="NCBI Taxonomy" id="179995"/>
    <lineage>
        <taxon>Bacteria</taxon>
        <taxon>Pseudomonadati</taxon>
        <taxon>Pseudomonadota</taxon>
        <taxon>Gammaproteobacteria</taxon>
        <taxon>Aeromonadales</taxon>
        <taxon>Succinivibrionaceae</taxon>
        <taxon>Anaerobiospirillum</taxon>
    </lineage>
</organism>
<dbReference type="Gene3D" id="3.40.50.300">
    <property type="entry name" value="P-loop containing nucleotide triphosphate hydrolases"/>
    <property type="match status" value="1"/>
</dbReference>
<dbReference type="PANTHER" id="PTHR30050:SF4">
    <property type="entry name" value="ATP-BINDING PROTEIN RV3427C IN INSERTION SEQUENCE-RELATED"/>
    <property type="match status" value="1"/>
</dbReference>
<dbReference type="EMBL" id="UAPV01000001">
    <property type="protein sequence ID" value="SPT69855.1"/>
    <property type="molecule type" value="Genomic_DNA"/>
</dbReference>
<gene>
    <name evidence="2" type="ORF">NCTC13093_01246</name>
</gene>
<dbReference type="AlphaFoldDB" id="A0A2X0VAM1"/>
<dbReference type="Pfam" id="PF00308">
    <property type="entry name" value="Bac_DnaA"/>
    <property type="match status" value="1"/>
</dbReference>
<evidence type="ECO:0000313" key="2">
    <source>
        <dbReference type="EMBL" id="SPT69855.1"/>
    </source>
</evidence>
<proteinExistence type="predicted"/>
<protein>
    <submittedName>
        <fullName evidence="2">DNA replication protein</fullName>
    </submittedName>
</protein>
<dbReference type="Proteomes" id="UP000250086">
    <property type="component" value="Unassembled WGS sequence"/>
</dbReference>
<feature type="domain" description="Chromosomal replication initiator protein DnaA ATPAse" evidence="1">
    <location>
        <begin position="73"/>
        <end position="182"/>
    </location>
</feature>
<accession>A0A2X0VAM1</accession>
<evidence type="ECO:0000313" key="3">
    <source>
        <dbReference type="Proteomes" id="UP000250086"/>
    </source>
</evidence>
<dbReference type="OrthoDB" id="6380502at2"/>
<dbReference type="RefSeq" id="WP_113743990.1">
    <property type="nucleotide sequence ID" value="NZ_UAPU01000007.1"/>
</dbReference>
<name>A0A2X0VAM1_9GAMM</name>
<dbReference type="GO" id="GO:0006260">
    <property type="term" value="P:DNA replication"/>
    <property type="evidence" value="ECO:0007669"/>
    <property type="project" value="TreeGrafter"/>
</dbReference>
<evidence type="ECO:0000259" key="1">
    <source>
        <dbReference type="Pfam" id="PF00308"/>
    </source>
</evidence>
<dbReference type="SUPFAM" id="SSF52540">
    <property type="entry name" value="P-loop containing nucleoside triphosphate hydrolases"/>
    <property type="match status" value="1"/>
</dbReference>
<sequence>MDKRSGLKPAFDDLKKVIEELSNMKFDEVKTTPVDLKTMRAREAALAAREIEEQKRLKRKNWINTIHKEGLIDGRYTFETIVRDELNRQAIEMANSFCYLAASEMPPCFLIRGAEGTGKTVICHAIANKWLELHGHIVNIVSMDDIRKSCLYNSNELREERISRDSRWEDLCSCSLLIIDGVCTNREQLSQFDQDILGKLLRIRYQRRLPLVITTQIIFMQLHASIGNFCYESIKEYSVIAAELFGASRRQPIVINGRRLM</sequence>
<reference evidence="2 3" key="1">
    <citation type="submission" date="2018-06" db="EMBL/GenBank/DDBJ databases">
        <authorList>
            <consortium name="Pathogen Informatics"/>
            <person name="Doyle S."/>
        </authorList>
    </citation>
    <scope>NUCLEOTIDE SEQUENCE [LARGE SCALE GENOMIC DNA]</scope>
    <source>
        <strain evidence="2 3">NCTC13093</strain>
    </source>
</reference>
<dbReference type="InterPro" id="IPR013317">
    <property type="entry name" value="DnaA_dom"/>
</dbReference>
<keyword evidence="3" id="KW-1185">Reference proteome</keyword>
<dbReference type="PANTHER" id="PTHR30050">
    <property type="entry name" value="CHROMOSOMAL REPLICATION INITIATOR PROTEIN DNAA"/>
    <property type="match status" value="1"/>
</dbReference>
<dbReference type="InterPro" id="IPR027417">
    <property type="entry name" value="P-loop_NTPase"/>
</dbReference>